<feature type="binding site" evidence="4">
    <location>
        <begin position="271"/>
        <end position="272"/>
    </location>
    <ligand>
        <name>ATP</name>
        <dbReference type="ChEBI" id="CHEBI:30616"/>
    </ligand>
</feature>
<dbReference type="EMBL" id="FOSK01000006">
    <property type="protein sequence ID" value="SFK56079.1"/>
    <property type="molecule type" value="Genomic_DNA"/>
</dbReference>
<dbReference type="HAMAP" id="MF_01928">
    <property type="entry name" value="PurK"/>
    <property type="match status" value="1"/>
</dbReference>
<comment type="similarity">
    <text evidence="4 5">Belongs to the PurK/PurT family.</text>
</comment>
<dbReference type="RefSeq" id="WP_093520078.1">
    <property type="nucleotide sequence ID" value="NZ_FOSK01000006.1"/>
</dbReference>
<reference evidence="7 8" key="1">
    <citation type="submission" date="2016-10" db="EMBL/GenBank/DDBJ databases">
        <authorList>
            <person name="Varghese N."/>
            <person name="Submissions S."/>
        </authorList>
    </citation>
    <scope>NUCLEOTIDE SEQUENCE [LARGE SCALE GENOMIC DNA]</scope>
    <source>
        <strain evidence="7 8">DSM 16392</strain>
    </source>
</reference>
<feature type="binding site" evidence="4">
    <location>
        <position position="107"/>
    </location>
    <ligand>
        <name>ATP</name>
        <dbReference type="ChEBI" id="CHEBI:30616"/>
    </ligand>
</feature>
<feature type="binding site" evidence="4">
    <location>
        <position position="191"/>
    </location>
    <ligand>
        <name>ATP</name>
        <dbReference type="ChEBI" id="CHEBI:30616"/>
    </ligand>
</feature>
<dbReference type="Proteomes" id="UP000199598">
    <property type="component" value="Unassembled WGS sequence"/>
</dbReference>
<comment type="caution">
    <text evidence="7">The sequence shown here is derived from an EMBL/GenBank/DDBJ whole genome shotgun (WGS) entry which is preliminary data.</text>
</comment>
<evidence type="ECO:0000259" key="6">
    <source>
        <dbReference type="PROSITE" id="PS50975"/>
    </source>
</evidence>
<dbReference type="EC" id="6.3.4.18" evidence="4 5"/>
<feature type="binding site" evidence="4">
    <location>
        <begin position="183"/>
        <end position="186"/>
    </location>
    <ligand>
        <name>ATP</name>
        <dbReference type="ChEBI" id="CHEBI:30616"/>
    </ligand>
</feature>
<dbReference type="Gene3D" id="3.30.470.20">
    <property type="entry name" value="ATP-grasp fold, B domain"/>
    <property type="match status" value="1"/>
</dbReference>
<comment type="function">
    <text evidence="4">Catalyzes the ATP-dependent conversion of 5-aminoimidazole ribonucleotide (AIR) and HCO(3)(-) to N5-carboxyaminoimidazole ribonucleotide (N5-CAIR).</text>
</comment>
<keyword evidence="1 4" id="KW-0547">Nucleotide-binding</keyword>
<dbReference type="InterPro" id="IPR011054">
    <property type="entry name" value="Rudment_hybrid_motif"/>
</dbReference>
<comment type="function">
    <text evidence="5">Catalyzes the ATP-dependent conversion of 5-aminoimidazole ribonucleotide (AIR) and HCO(3)- to N5-carboxyaminoimidazole ribonucleotide (N5-CAIR).</text>
</comment>
<dbReference type="SUPFAM" id="SSF51246">
    <property type="entry name" value="Rudiment single hybrid motif"/>
    <property type="match status" value="1"/>
</dbReference>
<dbReference type="Pfam" id="PF17769">
    <property type="entry name" value="PurK_C"/>
    <property type="match status" value="1"/>
</dbReference>
<organism evidence="7 8">
    <name type="scientific">Pseudovibrio ascidiaceicola</name>
    <dbReference type="NCBI Taxonomy" id="285279"/>
    <lineage>
        <taxon>Bacteria</taxon>
        <taxon>Pseudomonadati</taxon>
        <taxon>Pseudomonadota</taxon>
        <taxon>Alphaproteobacteria</taxon>
        <taxon>Hyphomicrobiales</taxon>
        <taxon>Stappiaceae</taxon>
        <taxon>Pseudovibrio</taxon>
    </lineage>
</organism>
<evidence type="ECO:0000256" key="1">
    <source>
        <dbReference type="ARBA" id="ARBA00022741"/>
    </source>
</evidence>
<dbReference type="InterPro" id="IPR016185">
    <property type="entry name" value="PreATP-grasp_dom_sf"/>
</dbReference>
<feature type="binding site" evidence="4">
    <location>
        <begin position="153"/>
        <end position="159"/>
    </location>
    <ligand>
        <name>ATP</name>
        <dbReference type="ChEBI" id="CHEBI:30616"/>
    </ligand>
</feature>
<feature type="binding site" evidence="4">
    <location>
        <position position="214"/>
    </location>
    <ligand>
        <name>ATP</name>
        <dbReference type="ChEBI" id="CHEBI:30616"/>
    </ligand>
</feature>
<accession>A0A1I4AK10</accession>
<dbReference type="NCBIfam" id="NF004679">
    <property type="entry name" value="PRK06019.1-5"/>
    <property type="match status" value="1"/>
</dbReference>
<dbReference type="PANTHER" id="PTHR11609">
    <property type="entry name" value="PURINE BIOSYNTHESIS PROTEIN 6/7, PUR6/7"/>
    <property type="match status" value="1"/>
</dbReference>
<dbReference type="Gene3D" id="3.40.50.20">
    <property type="match status" value="1"/>
</dbReference>
<dbReference type="NCBIfam" id="NF004676">
    <property type="entry name" value="PRK06019.1-2"/>
    <property type="match status" value="1"/>
</dbReference>
<name>A0A1I4AK10_9HYPH</name>
<evidence type="ECO:0000256" key="5">
    <source>
        <dbReference type="RuleBase" id="RU361200"/>
    </source>
</evidence>
<evidence type="ECO:0000256" key="2">
    <source>
        <dbReference type="ARBA" id="ARBA00022755"/>
    </source>
</evidence>
<dbReference type="InterPro" id="IPR040686">
    <property type="entry name" value="PurK_C"/>
</dbReference>
<dbReference type="InterPro" id="IPR013815">
    <property type="entry name" value="ATP_grasp_subdomain_1"/>
</dbReference>
<evidence type="ECO:0000256" key="4">
    <source>
        <dbReference type="HAMAP-Rule" id="MF_01928"/>
    </source>
</evidence>
<proteinExistence type="inferred from homology"/>
<dbReference type="InterPro" id="IPR005875">
    <property type="entry name" value="PurK"/>
</dbReference>
<dbReference type="InterPro" id="IPR011761">
    <property type="entry name" value="ATP-grasp"/>
</dbReference>
<keyword evidence="4 5" id="KW-0436">Ligase</keyword>
<evidence type="ECO:0000313" key="7">
    <source>
        <dbReference type="EMBL" id="SFK56079.1"/>
    </source>
</evidence>
<dbReference type="Gene3D" id="3.30.1490.20">
    <property type="entry name" value="ATP-grasp fold, A domain"/>
    <property type="match status" value="1"/>
</dbReference>
<dbReference type="NCBIfam" id="NF004675">
    <property type="entry name" value="PRK06019.1-1"/>
    <property type="match status" value="1"/>
</dbReference>
<evidence type="ECO:0000256" key="3">
    <source>
        <dbReference type="ARBA" id="ARBA00022840"/>
    </source>
</evidence>
<dbReference type="SUPFAM" id="SSF52440">
    <property type="entry name" value="PreATP-grasp domain"/>
    <property type="match status" value="1"/>
</dbReference>
<evidence type="ECO:0000313" key="8">
    <source>
        <dbReference type="Proteomes" id="UP000199598"/>
    </source>
</evidence>
<dbReference type="NCBIfam" id="TIGR01161">
    <property type="entry name" value="purK"/>
    <property type="match status" value="1"/>
</dbReference>
<dbReference type="SUPFAM" id="SSF56059">
    <property type="entry name" value="Glutathione synthetase ATP-binding domain-like"/>
    <property type="match status" value="1"/>
</dbReference>
<protein>
    <recommendedName>
        <fullName evidence="4 5">N5-carboxyaminoimidazole ribonucleotide synthase</fullName>
        <shortName evidence="4 5">N5-CAIR synthase</shortName>
        <ecNumber evidence="4 5">6.3.4.18</ecNumber>
    </recommendedName>
    <alternativeName>
        <fullName evidence="4 5">5-(carboxyamino)imidazole ribonucleotide synthetase</fullName>
    </alternativeName>
</protein>
<comment type="catalytic activity">
    <reaction evidence="4 5">
        <text>5-amino-1-(5-phospho-beta-D-ribosyl)imidazole + hydrogencarbonate + ATP = 5-carboxyamino-1-(5-phospho-D-ribosyl)imidazole + ADP + phosphate + 2 H(+)</text>
        <dbReference type="Rhea" id="RHEA:19317"/>
        <dbReference type="ChEBI" id="CHEBI:15378"/>
        <dbReference type="ChEBI" id="CHEBI:17544"/>
        <dbReference type="ChEBI" id="CHEBI:30616"/>
        <dbReference type="ChEBI" id="CHEBI:43474"/>
        <dbReference type="ChEBI" id="CHEBI:58730"/>
        <dbReference type="ChEBI" id="CHEBI:137981"/>
        <dbReference type="ChEBI" id="CHEBI:456216"/>
        <dbReference type="EC" id="6.3.4.18"/>
    </reaction>
</comment>
<keyword evidence="3 4" id="KW-0067">ATP-binding</keyword>
<keyword evidence="8" id="KW-1185">Reference proteome</keyword>
<dbReference type="Pfam" id="PF22660">
    <property type="entry name" value="RS_preATP-grasp-like"/>
    <property type="match status" value="1"/>
</dbReference>
<dbReference type="InterPro" id="IPR054350">
    <property type="entry name" value="PurT/PurK_preATP-grasp"/>
</dbReference>
<feature type="binding site" evidence="4">
    <location>
        <position position="148"/>
    </location>
    <ligand>
        <name>ATP</name>
        <dbReference type="ChEBI" id="CHEBI:30616"/>
    </ligand>
</feature>
<dbReference type="PANTHER" id="PTHR11609:SF5">
    <property type="entry name" value="PHOSPHORIBOSYLAMINOIMIDAZOLE CARBOXYLASE"/>
    <property type="match status" value="1"/>
</dbReference>
<feature type="domain" description="ATP-grasp" evidence="6">
    <location>
        <begin position="112"/>
        <end position="301"/>
    </location>
</feature>
<comment type="subunit">
    <text evidence="4 5">Homodimer.</text>
</comment>
<dbReference type="PROSITE" id="PS50975">
    <property type="entry name" value="ATP_GRASP"/>
    <property type="match status" value="1"/>
</dbReference>
<keyword evidence="2 4" id="KW-0658">Purine biosynthesis</keyword>
<dbReference type="Pfam" id="PF02222">
    <property type="entry name" value="ATP-grasp"/>
    <property type="match status" value="1"/>
</dbReference>
<dbReference type="InterPro" id="IPR003135">
    <property type="entry name" value="ATP-grasp_carboxylate-amine"/>
</dbReference>
<sequence>MGSTLRPGDTIGILGGGQLGRMIAQAASRMGLKCHIYCPDENSPAFEVSEMKTIAAYEDEQALTQFAKSVSVVTYEFENVPGETARILEQFVPVRPGPHALKVSQDRLAEKTFLSEKAATQVAPFIKVDTQAELEAALMELGGQGVLKTRRFGYDGKGQIMIRTPEDIEGAMNKLGNQPSILEGIVPFEKEISVIVARGVDGTVKCYDPADNYHKNHILKTSSVPADIPAETTQETIEMATRIAVALDYVGVMGVELFVVRNGDTTELKVNEIAPRVHNSGHWTEDACPVNQFEQHVRAVAGWPLGMPTRAHNVIMENLIGDDVNSWEAALLEPNAHLTLYGKAETREGRKMGHINRLSPKS</sequence>
<gene>
    <name evidence="4 5" type="primary">purK</name>
    <name evidence="7" type="ORF">SAMN04488518_106222</name>
</gene>
<comment type="pathway">
    <text evidence="4 5">Purine metabolism; IMP biosynthesis via de novo pathway; 5-amino-1-(5-phospho-D-ribosyl)imidazole-4-carboxylate from 5-amino-1-(5-phospho-D-ribosyl)imidazole (N5-CAIR route): step 1/2.</text>
</comment>